<gene>
    <name evidence="1" type="ORF">CCMP2556_LOCUS3258</name>
</gene>
<organism evidence="1 2">
    <name type="scientific">Durusdinium trenchii</name>
    <dbReference type="NCBI Taxonomy" id="1381693"/>
    <lineage>
        <taxon>Eukaryota</taxon>
        <taxon>Sar</taxon>
        <taxon>Alveolata</taxon>
        <taxon>Dinophyceae</taxon>
        <taxon>Suessiales</taxon>
        <taxon>Symbiodiniaceae</taxon>
        <taxon>Durusdinium</taxon>
    </lineage>
</organism>
<accession>A0ABP0HTG0</accession>
<evidence type="ECO:0000313" key="1">
    <source>
        <dbReference type="EMBL" id="CAK8993481.1"/>
    </source>
</evidence>
<protein>
    <submittedName>
        <fullName evidence="1">Uncharacterized protein</fullName>
    </submittedName>
</protein>
<proteinExistence type="predicted"/>
<dbReference type="EMBL" id="CAXAMN010001254">
    <property type="protein sequence ID" value="CAK8993481.1"/>
    <property type="molecule type" value="Genomic_DNA"/>
</dbReference>
<dbReference type="Proteomes" id="UP001642484">
    <property type="component" value="Unassembled WGS sequence"/>
</dbReference>
<evidence type="ECO:0000313" key="2">
    <source>
        <dbReference type="Proteomes" id="UP001642484"/>
    </source>
</evidence>
<name>A0ABP0HTG0_9DINO</name>
<reference evidence="1 2" key="1">
    <citation type="submission" date="2024-02" db="EMBL/GenBank/DDBJ databases">
        <authorList>
            <person name="Chen Y."/>
            <person name="Shah S."/>
            <person name="Dougan E. K."/>
            <person name="Thang M."/>
            <person name="Chan C."/>
        </authorList>
    </citation>
    <scope>NUCLEOTIDE SEQUENCE [LARGE SCALE GENOMIC DNA]</scope>
</reference>
<comment type="caution">
    <text evidence="1">The sequence shown here is derived from an EMBL/GenBank/DDBJ whole genome shotgun (WGS) entry which is preliminary data.</text>
</comment>
<feature type="non-terminal residue" evidence="1">
    <location>
        <position position="198"/>
    </location>
</feature>
<keyword evidence="2" id="KW-1185">Reference proteome</keyword>
<sequence length="198" mass="22268">MASAGSWLEREEQSSTEACPGEFAILTSMWFIVTDEKKWKWTEPDITTKNGLHYVKISKWDRNFVRFATGKPLDLRDCRSSGANAKVLDDIATRRNTASRQAVEKELALLADAGSEGEVQKLKRKVRVEDGDLLPNPFVTVEFPEFEHNGQVYGPLLPKLLWAISGSSFYIEAIEPNLLYLKHAVQLGLESGQLGRSR</sequence>